<keyword evidence="3" id="KW-0813">Transport</keyword>
<dbReference type="Gene3D" id="1.20.1640.10">
    <property type="entry name" value="Multidrug efflux transporter AcrB transmembrane domain"/>
    <property type="match status" value="2"/>
</dbReference>
<comment type="similarity">
    <text evidence="2">Belongs to the resistance-nodulation-cell division (RND) (TC 2.A.6) family.</text>
</comment>
<feature type="transmembrane region" description="Helical" evidence="9">
    <location>
        <begin position="459"/>
        <end position="478"/>
    </location>
</feature>
<evidence type="ECO:0000256" key="5">
    <source>
        <dbReference type="ARBA" id="ARBA00022692"/>
    </source>
</evidence>
<keyword evidence="11" id="KW-1185">Reference proteome</keyword>
<name>A0A1I5Q5P0_9BACT</name>
<dbReference type="InterPro" id="IPR027463">
    <property type="entry name" value="AcrB_DN_DC_subdom"/>
</dbReference>
<dbReference type="SUPFAM" id="SSF56954">
    <property type="entry name" value="Outer membrane efflux proteins (OEP)"/>
    <property type="match status" value="1"/>
</dbReference>
<dbReference type="Gene3D" id="3.30.70.1430">
    <property type="entry name" value="Multidrug efflux transporter AcrB pore domain"/>
    <property type="match status" value="2"/>
</dbReference>
<dbReference type="Gene3D" id="3.30.70.1320">
    <property type="entry name" value="Multidrug efflux transporter AcrB pore domain like"/>
    <property type="match status" value="1"/>
</dbReference>
<feature type="transmembrane region" description="Helical" evidence="9">
    <location>
        <begin position="982"/>
        <end position="1003"/>
    </location>
</feature>
<dbReference type="GO" id="GO:0005886">
    <property type="term" value="C:plasma membrane"/>
    <property type="evidence" value="ECO:0007669"/>
    <property type="project" value="UniProtKB-SubCell"/>
</dbReference>
<protein>
    <submittedName>
        <fullName evidence="10">Cobalt-zinc-cadmium resistance protein CzcA</fullName>
    </submittedName>
</protein>
<dbReference type="PANTHER" id="PTHR32063">
    <property type="match status" value="1"/>
</dbReference>
<dbReference type="GO" id="GO:0008324">
    <property type="term" value="F:monoatomic cation transmembrane transporter activity"/>
    <property type="evidence" value="ECO:0007669"/>
    <property type="project" value="InterPro"/>
</dbReference>
<evidence type="ECO:0000256" key="1">
    <source>
        <dbReference type="ARBA" id="ARBA00004651"/>
    </source>
</evidence>
<feature type="transmembrane region" description="Helical" evidence="9">
    <location>
        <begin position="341"/>
        <end position="360"/>
    </location>
</feature>
<dbReference type="InterPro" id="IPR001036">
    <property type="entry name" value="Acrflvin-R"/>
</dbReference>
<dbReference type="InterPro" id="IPR004763">
    <property type="entry name" value="CusA-like"/>
</dbReference>
<dbReference type="GO" id="GO:0042910">
    <property type="term" value="F:xenobiotic transmembrane transporter activity"/>
    <property type="evidence" value="ECO:0007669"/>
    <property type="project" value="TreeGrafter"/>
</dbReference>
<feature type="transmembrane region" description="Helical" evidence="9">
    <location>
        <begin position="548"/>
        <end position="567"/>
    </location>
</feature>
<comment type="subcellular location">
    <subcellularLocation>
        <location evidence="1">Cell membrane</location>
        <topology evidence="1">Multi-pass membrane protein</topology>
    </subcellularLocation>
</comment>
<reference evidence="10 11" key="1">
    <citation type="submission" date="2016-10" db="EMBL/GenBank/DDBJ databases">
        <authorList>
            <person name="de Groot N.N."/>
        </authorList>
    </citation>
    <scope>NUCLEOTIDE SEQUENCE [LARGE SCALE GENOMIC DNA]</scope>
    <source>
        <strain evidence="11">E92,LMG 26720,CCM 7988</strain>
    </source>
</reference>
<dbReference type="Gene3D" id="3.30.70.1440">
    <property type="entry name" value="Multidrug efflux transporter AcrB pore domain"/>
    <property type="match status" value="1"/>
</dbReference>
<feature type="transmembrane region" description="Helical" evidence="9">
    <location>
        <begin position="911"/>
        <end position="930"/>
    </location>
</feature>
<feature type="transmembrane region" description="Helical" evidence="9">
    <location>
        <begin position="367"/>
        <end position="387"/>
    </location>
</feature>
<evidence type="ECO:0000256" key="6">
    <source>
        <dbReference type="ARBA" id="ARBA00022989"/>
    </source>
</evidence>
<dbReference type="PRINTS" id="PR00702">
    <property type="entry name" value="ACRIFLAVINRP"/>
</dbReference>
<evidence type="ECO:0000313" key="10">
    <source>
        <dbReference type="EMBL" id="SFP41613.1"/>
    </source>
</evidence>
<gene>
    <name evidence="10" type="ORF">SAMN04515674_10330</name>
</gene>
<feature type="transmembrane region" description="Helical" evidence="9">
    <location>
        <begin position="1053"/>
        <end position="1070"/>
    </location>
</feature>
<feature type="coiled-coil region" evidence="8">
    <location>
        <begin position="1366"/>
        <end position="1393"/>
    </location>
</feature>
<feature type="transmembrane region" description="Helical" evidence="9">
    <location>
        <begin position="936"/>
        <end position="961"/>
    </location>
</feature>
<dbReference type="EMBL" id="FOXH01000003">
    <property type="protein sequence ID" value="SFP41613.1"/>
    <property type="molecule type" value="Genomic_DNA"/>
</dbReference>
<dbReference type="Gene3D" id="1.20.1600.10">
    <property type="entry name" value="Outer membrane efflux proteins (OEP)"/>
    <property type="match status" value="1"/>
</dbReference>
<dbReference type="SUPFAM" id="SSF82693">
    <property type="entry name" value="Multidrug efflux transporter AcrB pore domain, PN1, PN2, PC1 and PC2 subdomains"/>
    <property type="match status" value="2"/>
</dbReference>
<keyword evidence="8" id="KW-0175">Coiled coil</keyword>
<sequence length="1454" mass="161676">MIDSLIKFSIRNKLIIGLFVAGLIAWGSVSLSQLTVDALPDITSNQVQVITQSPALAATEVEKFITYPLEISLRTIPNVKEIRSFSRMGLSVITVVFEDKVATEVTRQQVAEKLKAAESSLLPGTGIPEMAPITTGLGEFYQYTLQVDPKYKEKYSLMDLRTIQDWIVKRQLLGVKGVVEVSSYGGKLKQYEVAIDPERLRAMNLSIAEVFDALQMNNSNSGGSYIEKGTNAYFIRSDGMVENLDDIGNIVVTNRKGFPVLIRDVAKVQFGHAVRYGAMTRNGEGEVVGGIVLLLKGESAEKVVKSVKTRIQEIQKSLPEGITINAFIDRSNLIDKAIGTVTKNMMEGGLIVIFILVLLLGNLRAGLIVASVIPLCLLFSFAMMNLFGVSANLMSLGAIDFGLIVDGAVIIIESVIHHLIFRAKVFEKNGNKTQLFRLTQDEMNDEVYQSAVSIRKSAAFGEIIILIVYLPILALTGIEGKMFRPMAQTVGFAILGALILSLTYVPMMASLFLSKKISTKQTLADRIIDFLYGFYEPIIKKALAARKIVIFAAVLLLLVSLFVFGRLGGEFIPQLNEGDFAVETILHSNASLTQSINVNNKAQKIILEKFPDEVKQIVSRIGSSEIPTDPMGINSCDLIIILNEPEKWTKAKTIEELSEKMDKTLEALPGVNFEFTQPIQMRFNELIAGVKSDIAIKIFGEDLNILFKKANECARYIEKIQGVGNIKVQQLNGVPQMVINYDRPKIAQYGLKINDLNRLIKVAFAGEATGIVFEGEKRFDMVVRLDSSYRQDIQNIRDLYVDLPNGGKVPFEELADIDYQNAPSEIARDNARRRITIGINVRNRDVESLVNEIQQTLNEKVRLPSGYNITYGGAFENLQAAKSRLSIAVPVALLLIFILLFFTFQSFIEALMVFVAIPLSAIGGIFALWIRGMPFSVSAGIGFIALFGVAVLNGIVLIAYFNQLEKEGLEQIKERIIQGVKVRFRPVIMTASVASLGFLPMALSTSPGAEVQRPLATVVIGGLLTATVLTLVVLPVVYSLVRQKARFKGGKTAVVLLICCLTSIGLKAQSPDGSKQVLPVLSLQMCIDKADLQNRNIALSKLEISGNEVLVKTARELPKTNVDLQYGRTQTYLNNDATMSFSQSFLLPSVYRAHENLLKSNVITSEKRLDFTRNQIIGTVKGYYFQILNNTLHLKLLSEEDSLFQTAFNAAAVRYKTGETNLLEKVSAEARLKEIRNRIQIVNAEEAEFYQNLKFLLNYEQSFVIDKNLSGKKALELSELNIQKNPFLAILRQQIEVSHLQTSFEKEKLKPDLRIGLTTQSIERNYNQNFVQGGLSIPVFAKAQKARIKAYGINEEISKGNLQVAENQIQTELNNLKLQYQKLQKSLDYYENSALPQADLILKTALKSFKEGEIEYFEFAQSTTQAWQIKEAYLVELQNYNQIVINIETLIGNE</sequence>
<feature type="transmembrane region" description="Helical" evidence="9">
    <location>
        <begin position="885"/>
        <end position="904"/>
    </location>
</feature>
<evidence type="ECO:0000256" key="9">
    <source>
        <dbReference type="SAM" id="Phobius"/>
    </source>
</evidence>
<feature type="transmembrane region" description="Helical" evidence="9">
    <location>
        <begin position="393"/>
        <end position="416"/>
    </location>
</feature>
<evidence type="ECO:0000256" key="4">
    <source>
        <dbReference type="ARBA" id="ARBA00022475"/>
    </source>
</evidence>
<feature type="transmembrane region" description="Helical" evidence="9">
    <location>
        <begin position="490"/>
        <end position="513"/>
    </location>
</feature>
<dbReference type="RefSeq" id="WP_092013776.1">
    <property type="nucleotide sequence ID" value="NZ_FOXH01000003.1"/>
</dbReference>
<accession>A0A1I5Q5P0</accession>
<keyword evidence="6 9" id="KW-1133">Transmembrane helix</keyword>
<evidence type="ECO:0000256" key="8">
    <source>
        <dbReference type="SAM" id="Coils"/>
    </source>
</evidence>
<keyword evidence="5 9" id="KW-0812">Transmembrane</keyword>
<dbReference type="OrthoDB" id="636130at2"/>
<dbReference type="PANTHER" id="PTHR32063:SF24">
    <property type="entry name" value="CATION EFFLUX SYSTEM (ACRB_ACRD_ACRF FAMILY)"/>
    <property type="match status" value="1"/>
</dbReference>
<organism evidence="10 11">
    <name type="scientific">Pseudarcicella hirudinis</name>
    <dbReference type="NCBI Taxonomy" id="1079859"/>
    <lineage>
        <taxon>Bacteria</taxon>
        <taxon>Pseudomonadati</taxon>
        <taxon>Bacteroidota</taxon>
        <taxon>Cytophagia</taxon>
        <taxon>Cytophagales</taxon>
        <taxon>Flectobacillaceae</taxon>
        <taxon>Pseudarcicella</taxon>
    </lineage>
</organism>
<keyword evidence="7 9" id="KW-0472">Membrane</keyword>
<dbReference type="SUPFAM" id="SSF82866">
    <property type="entry name" value="Multidrug efflux transporter AcrB transmembrane domain"/>
    <property type="match status" value="2"/>
</dbReference>
<evidence type="ECO:0000256" key="2">
    <source>
        <dbReference type="ARBA" id="ARBA00010942"/>
    </source>
</evidence>
<keyword evidence="4" id="KW-1003">Cell membrane</keyword>
<evidence type="ECO:0000256" key="3">
    <source>
        <dbReference type="ARBA" id="ARBA00022448"/>
    </source>
</evidence>
<dbReference type="STRING" id="1079859.SAMN04515674_10330"/>
<dbReference type="SUPFAM" id="SSF82714">
    <property type="entry name" value="Multidrug efflux transporter AcrB TolC docking domain, DN and DC subdomains"/>
    <property type="match status" value="2"/>
</dbReference>
<proteinExistence type="inferred from homology"/>
<dbReference type="Pfam" id="PF00873">
    <property type="entry name" value="ACR_tran"/>
    <property type="match status" value="1"/>
</dbReference>
<dbReference type="GO" id="GO:0015562">
    <property type="term" value="F:efflux transmembrane transporter activity"/>
    <property type="evidence" value="ECO:0007669"/>
    <property type="project" value="InterPro"/>
</dbReference>
<evidence type="ECO:0000256" key="7">
    <source>
        <dbReference type="ARBA" id="ARBA00023136"/>
    </source>
</evidence>
<evidence type="ECO:0000313" key="11">
    <source>
        <dbReference type="Proteomes" id="UP000199306"/>
    </source>
</evidence>
<feature type="transmembrane region" description="Helical" evidence="9">
    <location>
        <begin position="1015"/>
        <end position="1041"/>
    </location>
</feature>
<dbReference type="Proteomes" id="UP000199306">
    <property type="component" value="Unassembled WGS sequence"/>
</dbReference>
<dbReference type="NCBIfam" id="TIGR00914">
    <property type="entry name" value="2A0601"/>
    <property type="match status" value="1"/>
</dbReference>
<dbReference type="Gene3D" id="3.30.2090.10">
    <property type="entry name" value="Multidrug efflux transporter AcrB TolC docking domain, DN and DC subdomains"/>
    <property type="match status" value="2"/>
</dbReference>